<proteinExistence type="predicted"/>
<organism evidence="2 3">
    <name type="scientific">Rhizopus stolonifer</name>
    <name type="common">Rhizopus nigricans</name>
    <dbReference type="NCBI Taxonomy" id="4846"/>
    <lineage>
        <taxon>Eukaryota</taxon>
        <taxon>Fungi</taxon>
        <taxon>Fungi incertae sedis</taxon>
        <taxon>Mucoromycota</taxon>
        <taxon>Mucoromycotina</taxon>
        <taxon>Mucoromycetes</taxon>
        <taxon>Mucorales</taxon>
        <taxon>Mucorineae</taxon>
        <taxon>Rhizopodaceae</taxon>
        <taxon>Rhizopus</taxon>
    </lineage>
</organism>
<reference evidence="2 3" key="1">
    <citation type="journal article" date="2018" name="G3 (Bethesda)">
        <title>Phylogenetic and Phylogenomic Definition of Rhizopus Species.</title>
        <authorList>
            <person name="Gryganskyi A.P."/>
            <person name="Golan J."/>
            <person name="Dolatabadi S."/>
            <person name="Mondo S."/>
            <person name="Robb S."/>
            <person name="Idnurm A."/>
            <person name="Muszewska A."/>
            <person name="Steczkiewicz K."/>
            <person name="Masonjones S."/>
            <person name="Liao H.L."/>
            <person name="Gajdeczka M.T."/>
            <person name="Anike F."/>
            <person name="Vuek A."/>
            <person name="Anishchenko I.M."/>
            <person name="Voigt K."/>
            <person name="de Hoog G.S."/>
            <person name="Smith M.E."/>
            <person name="Heitman J."/>
            <person name="Vilgalys R."/>
            <person name="Stajich J.E."/>
        </authorList>
    </citation>
    <scope>NUCLEOTIDE SEQUENCE [LARGE SCALE GENOMIC DNA]</scope>
    <source>
        <strain evidence="2 3">LSU 92-RS-03</strain>
    </source>
</reference>
<protein>
    <submittedName>
        <fullName evidence="2">Uncharacterized protein</fullName>
    </submittedName>
</protein>
<name>A0A367KPY8_RHIST</name>
<evidence type="ECO:0000313" key="3">
    <source>
        <dbReference type="Proteomes" id="UP000253551"/>
    </source>
</evidence>
<keyword evidence="3" id="KW-1185">Reference proteome</keyword>
<evidence type="ECO:0000313" key="2">
    <source>
        <dbReference type="EMBL" id="RCI04249.1"/>
    </source>
</evidence>
<accession>A0A367KPY8</accession>
<gene>
    <name evidence="2" type="ORF">CU098_010198</name>
</gene>
<dbReference type="AlphaFoldDB" id="A0A367KPY8"/>
<dbReference type="EMBL" id="PJQM01000740">
    <property type="protein sequence ID" value="RCI04249.1"/>
    <property type="molecule type" value="Genomic_DNA"/>
</dbReference>
<sequence length="73" mass="8296">MNTTRSTGHGTVDVPFDQDTMESLRDNQGQTKHTPMKQHQNKQPEEKGHHVGFGHTTQHGHSPRSIKRDLNDI</sequence>
<comment type="caution">
    <text evidence="2">The sequence shown here is derived from an EMBL/GenBank/DDBJ whole genome shotgun (WGS) entry which is preliminary data.</text>
</comment>
<dbReference type="OrthoDB" id="2372493at2759"/>
<feature type="region of interest" description="Disordered" evidence="1">
    <location>
        <begin position="1"/>
        <end position="73"/>
    </location>
</feature>
<dbReference type="Proteomes" id="UP000253551">
    <property type="component" value="Unassembled WGS sequence"/>
</dbReference>
<evidence type="ECO:0000256" key="1">
    <source>
        <dbReference type="SAM" id="MobiDB-lite"/>
    </source>
</evidence>